<dbReference type="AlphaFoldDB" id="G5NML3"/>
<sequence length="55" mass="6202">MFKMLKSAAAILHGINNLRNNSSMAHPTEKLLNEADARFAINLVRSIMTYIDELL</sequence>
<accession>G5NML3</accession>
<proteinExistence type="predicted"/>
<dbReference type="Pfam" id="PF14355">
    <property type="entry name" value="Abi_C"/>
    <property type="match status" value="1"/>
</dbReference>
<dbReference type="EMBL" id="AFCO01002105">
    <property type="protein sequence ID" value="EHC47251.1"/>
    <property type="molecule type" value="Genomic_DNA"/>
</dbReference>
<protein>
    <recommendedName>
        <fullName evidence="1">Abortive infection protein-like C-terminal domain-containing protein</fullName>
    </recommendedName>
</protein>
<dbReference type="Proteomes" id="UP000003532">
    <property type="component" value="Unassembled WGS sequence"/>
</dbReference>
<reference evidence="2 3" key="1">
    <citation type="journal article" date="2011" name="BMC Genomics">
        <title>Genome sequencing reveals diversification of virulence factor content and possible host adaptation in distinct subpopulations of Salmonella enterica.</title>
        <authorList>
            <person name="den Bakker H.C."/>
            <person name="Moreno Switt A.I."/>
            <person name="Govoni G."/>
            <person name="Cummings C.A."/>
            <person name="Ranieri M.L."/>
            <person name="Degoricija L."/>
            <person name="Hoelzer K."/>
            <person name="Rodriguez-Rivera L.D."/>
            <person name="Brown S."/>
            <person name="Bolchacova E."/>
            <person name="Furtado M.R."/>
            <person name="Wiedmann M."/>
        </authorList>
    </citation>
    <scope>NUCLEOTIDE SEQUENCE [LARGE SCALE GENOMIC DNA]</scope>
    <source>
        <strain evidence="2 3">R8-3668</strain>
    </source>
</reference>
<name>G5NML3_SALET</name>
<evidence type="ECO:0000259" key="1">
    <source>
        <dbReference type="Pfam" id="PF14355"/>
    </source>
</evidence>
<comment type="caution">
    <text evidence="2">The sequence shown here is derived from an EMBL/GenBank/DDBJ whole genome shotgun (WGS) entry which is preliminary data.</text>
</comment>
<feature type="domain" description="Abortive infection protein-like C-terminal" evidence="1">
    <location>
        <begin position="3"/>
        <end position="51"/>
    </location>
</feature>
<evidence type="ECO:0000313" key="3">
    <source>
        <dbReference type="Proteomes" id="UP000003532"/>
    </source>
</evidence>
<organism evidence="2 3">
    <name type="scientific">Salmonella enterica subsp. enterica serovar Inverness str. R8-3668</name>
    <dbReference type="NCBI Taxonomy" id="913075"/>
    <lineage>
        <taxon>Bacteria</taxon>
        <taxon>Pseudomonadati</taxon>
        <taxon>Pseudomonadota</taxon>
        <taxon>Gammaproteobacteria</taxon>
        <taxon>Enterobacterales</taxon>
        <taxon>Enterobacteriaceae</taxon>
        <taxon>Salmonella</taxon>
    </lineage>
</organism>
<dbReference type="PATRIC" id="fig|913075.3.peg.5112"/>
<gene>
    <name evidence="2" type="ORF">LTSEINV_6392</name>
</gene>
<evidence type="ECO:0000313" key="2">
    <source>
        <dbReference type="EMBL" id="EHC47251.1"/>
    </source>
</evidence>
<dbReference type="BioCyc" id="SENT913075:G120P-4728-MONOMER"/>
<dbReference type="InterPro" id="IPR026001">
    <property type="entry name" value="Abi-like_C"/>
</dbReference>